<dbReference type="AlphaFoldDB" id="A0A5D4R7U6"/>
<accession>A0A5D4R7U6</accession>
<dbReference type="GO" id="GO:0016810">
    <property type="term" value="F:hydrolase activity, acting on carbon-nitrogen (but not peptide) bonds"/>
    <property type="evidence" value="ECO:0007669"/>
    <property type="project" value="InterPro"/>
</dbReference>
<dbReference type="Proteomes" id="UP000322139">
    <property type="component" value="Unassembled WGS sequence"/>
</dbReference>
<gene>
    <name evidence="2" type="ORF">FZD51_14475</name>
</gene>
<dbReference type="RefSeq" id="WP_148975435.1">
    <property type="nucleotide sequence ID" value="NZ_JBNIKT010000009.1"/>
</dbReference>
<dbReference type="EMBL" id="VTER01000007">
    <property type="protein sequence ID" value="TYS46680.1"/>
    <property type="molecule type" value="Genomic_DNA"/>
</dbReference>
<evidence type="ECO:0000313" key="3">
    <source>
        <dbReference type="Proteomes" id="UP000322139"/>
    </source>
</evidence>
<reference evidence="2 3" key="1">
    <citation type="submission" date="2019-08" db="EMBL/GenBank/DDBJ databases">
        <title>Bacillus genomes from the desert of Cuatro Cienegas, Coahuila.</title>
        <authorList>
            <person name="Olmedo-Alvarez G."/>
        </authorList>
    </citation>
    <scope>NUCLEOTIDE SEQUENCE [LARGE SCALE GENOMIC DNA]</scope>
    <source>
        <strain evidence="2 3">CH446_14T</strain>
    </source>
</reference>
<dbReference type="PANTHER" id="PTHR10587">
    <property type="entry name" value="GLYCOSYL TRANSFERASE-RELATED"/>
    <property type="match status" value="1"/>
</dbReference>
<feature type="domain" description="NodB homology" evidence="1">
    <location>
        <begin position="126"/>
        <end position="302"/>
    </location>
</feature>
<dbReference type="GO" id="GO:0016020">
    <property type="term" value="C:membrane"/>
    <property type="evidence" value="ECO:0007669"/>
    <property type="project" value="TreeGrafter"/>
</dbReference>
<protein>
    <submittedName>
        <fullName evidence="2">Polysaccharide deacetylase family protein</fullName>
    </submittedName>
</protein>
<organism evidence="2 3">
    <name type="scientific">Bacillus infantis</name>
    <dbReference type="NCBI Taxonomy" id="324767"/>
    <lineage>
        <taxon>Bacteria</taxon>
        <taxon>Bacillati</taxon>
        <taxon>Bacillota</taxon>
        <taxon>Bacilli</taxon>
        <taxon>Bacillales</taxon>
        <taxon>Bacillaceae</taxon>
        <taxon>Bacillus</taxon>
    </lineage>
</organism>
<proteinExistence type="predicted"/>
<dbReference type="InterPro" id="IPR011330">
    <property type="entry name" value="Glyco_hydro/deAcase_b/a-brl"/>
</dbReference>
<evidence type="ECO:0000313" key="2">
    <source>
        <dbReference type="EMBL" id="TYS46680.1"/>
    </source>
</evidence>
<dbReference type="NCBIfam" id="TIGR02873">
    <property type="entry name" value="spore_ylxY"/>
    <property type="match status" value="1"/>
</dbReference>
<dbReference type="GO" id="GO:0005975">
    <property type="term" value="P:carbohydrate metabolic process"/>
    <property type="evidence" value="ECO:0007669"/>
    <property type="project" value="InterPro"/>
</dbReference>
<dbReference type="Gene3D" id="3.20.20.370">
    <property type="entry name" value="Glycoside hydrolase/deacetylase"/>
    <property type="match status" value="1"/>
</dbReference>
<dbReference type="InterPro" id="IPR050248">
    <property type="entry name" value="Polysacc_deacetylase_ArnD"/>
</dbReference>
<sequence length="317" mass="35689">MKKLAGMLLIGAFSLMLVNNPFTDLYVSQLKMESLAVTAESDSLIQRIEKESENYYIAPQDARIDPVWKAIPGYNGVKVDVEASYKKMKGEKKFDPDKLVLEQIEPEKKLGDLPPAPIYKGNPDKPMVSFIINVAWGNEYLSGMLATLKKHKVTATFFLEGRWVQQNPELAKMITEAGHEAGNHSFTHPDMKTISSARIREEIEKTNQVIKATTGQEVTWFAPPSGSYRDETVRIAAEKKLKTVMWSLDTVDWRKPSPEELLNRVVPKVHNGAIILMHPTDSAAKSLDSMITQIKGKDFEIASVSRLLSEERIMDKK</sequence>
<evidence type="ECO:0000259" key="1">
    <source>
        <dbReference type="PROSITE" id="PS51677"/>
    </source>
</evidence>
<dbReference type="SUPFAM" id="SSF88713">
    <property type="entry name" value="Glycoside hydrolase/deacetylase"/>
    <property type="match status" value="1"/>
</dbReference>
<name>A0A5D4R7U6_9BACI</name>
<comment type="caution">
    <text evidence="2">The sequence shown here is derived from an EMBL/GenBank/DDBJ whole genome shotgun (WGS) entry which is preliminary data.</text>
</comment>
<dbReference type="InterPro" id="IPR014228">
    <property type="entry name" value="Spore_polysacc_deacetyl_YlxY"/>
</dbReference>
<dbReference type="PANTHER" id="PTHR10587:SF80">
    <property type="entry name" value="CHITOOLIGOSACCHARIDE DEACETYLASE"/>
    <property type="match status" value="1"/>
</dbReference>
<dbReference type="Pfam" id="PF01522">
    <property type="entry name" value="Polysacc_deac_1"/>
    <property type="match status" value="1"/>
</dbReference>
<dbReference type="InterPro" id="IPR002509">
    <property type="entry name" value="NODB_dom"/>
</dbReference>
<dbReference type="CDD" id="cd10950">
    <property type="entry name" value="CE4_BsYlxY_like"/>
    <property type="match status" value="1"/>
</dbReference>
<dbReference type="PROSITE" id="PS51677">
    <property type="entry name" value="NODB"/>
    <property type="match status" value="1"/>
</dbReference>